<keyword evidence="3" id="KW-1185">Reference proteome</keyword>
<dbReference type="AlphaFoldDB" id="E2A672"/>
<dbReference type="EMBL" id="GL437116">
    <property type="protein sequence ID" value="EFN71052.1"/>
    <property type="molecule type" value="Genomic_DNA"/>
</dbReference>
<sequence length="84" mass="8974">MAARATYYSTSYSSASPPPPPPPPPRLSPFLRRYSSTLSESSPRDTVRRGNRQAVMPSDIMVVDSIVTVSRTAGGGGGSCWMLV</sequence>
<proteinExistence type="predicted"/>
<evidence type="ECO:0000313" key="2">
    <source>
        <dbReference type="EMBL" id="EFN71052.1"/>
    </source>
</evidence>
<feature type="region of interest" description="Disordered" evidence="1">
    <location>
        <begin position="1"/>
        <end position="50"/>
    </location>
</feature>
<evidence type="ECO:0000313" key="3">
    <source>
        <dbReference type="Proteomes" id="UP000000311"/>
    </source>
</evidence>
<organism evidence="3">
    <name type="scientific">Camponotus floridanus</name>
    <name type="common">Florida carpenter ant</name>
    <dbReference type="NCBI Taxonomy" id="104421"/>
    <lineage>
        <taxon>Eukaryota</taxon>
        <taxon>Metazoa</taxon>
        <taxon>Ecdysozoa</taxon>
        <taxon>Arthropoda</taxon>
        <taxon>Hexapoda</taxon>
        <taxon>Insecta</taxon>
        <taxon>Pterygota</taxon>
        <taxon>Neoptera</taxon>
        <taxon>Endopterygota</taxon>
        <taxon>Hymenoptera</taxon>
        <taxon>Apocrita</taxon>
        <taxon>Aculeata</taxon>
        <taxon>Formicoidea</taxon>
        <taxon>Formicidae</taxon>
        <taxon>Formicinae</taxon>
        <taxon>Camponotus</taxon>
    </lineage>
</organism>
<gene>
    <name evidence="2" type="ORF">EAG_03221</name>
</gene>
<protein>
    <submittedName>
        <fullName evidence="2">Uncharacterized protein</fullName>
    </submittedName>
</protein>
<dbReference type="Proteomes" id="UP000000311">
    <property type="component" value="Unassembled WGS sequence"/>
</dbReference>
<feature type="compositionally biased region" description="Pro residues" evidence="1">
    <location>
        <begin position="16"/>
        <end position="27"/>
    </location>
</feature>
<name>E2A672_CAMFO</name>
<dbReference type="InParanoid" id="E2A672"/>
<accession>E2A672</accession>
<feature type="compositionally biased region" description="Low complexity" evidence="1">
    <location>
        <begin position="1"/>
        <end position="15"/>
    </location>
</feature>
<reference evidence="2 3" key="1">
    <citation type="journal article" date="2010" name="Science">
        <title>Genomic comparison of the ants Camponotus floridanus and Harpegnathos saltator.</title>
        <authorList>
            <person name="Bonasio R."/>
            <person name="Zhang G."/>
            <person name="Ye C."/>
            <person name="Mutti N.S."/>
            <person name="Fang X."/>
            <person name="Qin N."/>
            <person name="Donahue G."/>
            <person name="Yang P."/>
            <person name="Li Q."/>
            <person name="Li C."/>
            <person name="Zhang P."/>
            <person name="Huang Z."/>
            <person name="Berger S.L."/>
            <person name="Reinberg D."/>
            <person name="Wang J."/>
            <person name="Liebig J."/>
        </authorList>
    </citation>
    <scope>NUCLEOTIDE SEQUENCE [LARGE SCALE GENOMIC DNA]</scope>
    <source>
        <strain evidence="3">C129</strain>
    </source>
</reference>
<evidence type="ECO:0000256" key="1">
    <source>
        <dbReference type="SAM" id="MobiDB-lite"/>
    </source>
</evidence>